<dbReference type="GO" id="GO:0032259">
    <property type="term" value="P:methylation"/>
    <property type="evidence" value="ECO:0007669"/>
    <property type="project" value="UniProtKB-KW"/>
</dbReference>
<feature type="compositionally biased region" description="Basic residues" evidence="3">
    <location>
        <begin position="1"/>
        <end position="11"/>
    </location>
</feature>
<dbReference type="GO" id="GO:0008173">
    <property type="term" value="F:RNA methyltransferase activity"/>
    <property type="evidence" value="ECO:0007669"/>
    <property type="project" value="InterPro"/>
</dbReference>
<dbReference type="PANTHER" id="PTHR46429">
    <property type="entry name" value="23S RRNA (GUANOSINE-2'-O-)-METHYLTRANSFERASE RLMB"/>
    <property type="match status" value="1"/>
</dbReference>
<dbReference type="EC" id="2.1.1.185" evidence="5"/>
<feature type="compositionally biased region" description="Basic and acidic residues" evidence="3">
    <location>
        <begin position="76"/>
        <end position="116"/>
    </location>
</feature>
<evidence type="ECO:0000313" key="5">
    <source>
        <dbReference type="EMBL" id="APH53612.1"/>
    </source>
</evidence>
<dbReference type="CDD" id="cd18103">
    <property type="entry name" value="SpoU-like_RlmB"/>
    <property type="match status" value="1"/>
</dbReference>
<dbReference type="Pfam" id="PF08032">
    <property type="entry name" value="SpoU_sub_bind"/>
    <property type="match status" value="1"/>
</dbReference>
<feature type="region of interest" description="Disordered" evidence="3">
    <location>
        <begin position="1"/>
        <end position="235"/>
    </location>
</feature>
<dbReference type="NCBIfam" id="TIGR00186">
    <property type="entry name" value="rRNA_methyl_3"/>
    <property type="match status" value="1"/>
</dbReference>
<dbReference type="Proteomes" id="UP000182373">
    <property type="component" value="Chromosome"/>
</dbReference>
<dbReference type="InterPro" id="IPR029064">
    <property type="entry name" value="Ribosomal_eL30-like_sf"/>
</dbReference>
<dbReference type="AlphaFoldDB" id="A0AAC9P7L0"/>
<evidence type="ECO:0000256" key="3">
    <source>
        <dbReference type="SAM" id="MobiDB-lite"/>
    </source>
</evidence>
<evidence type="ECO:0000313" key="6">
    <source>
        <dbReference type="Proteomes" id="UP000182373"/>
    </source>
</evidence>
<dbReference type="InterPro" id="IPR013123">
    <property type="entry name" value="SpoU_subst-bd"/>
</dbReference>
<feature type="compositionally biased region" description="Basic residues" evidence="3">
    <location>
        <begin position="35"/>
        <end position="44"/>
    </location>
</feature>
<dbReference type="GO" id="GO:0005829">
    <property type="term" value="C:cytosol"/>
    <property type="evidence" value="ECO:0007669"/>
    <property type="project" value="TreeGrafter"/>
</dbReference>
<proteinExistence type="predicted"/>
<dbReference type="InterPro" id="IPR029028">
    <property type="entry name" value="Alpha/beta_knot_MTases"/>
</dbReference>
<dbReference type="EMBL" id="CP018191">
    <property type="protein sequence ID" value="APH53612.1"/>
    <property type="molecule type" value="Genomic_DNA"/>
</dbReference>
<keyword evidence="1 5" id="KW-0489">Methyltransferase</keyword>
<dbReference type="Gene3D" id="3.30.1330.30">
    <property type="match status" value="1"/>
</dbReference>
<dbReference type="PANTHER" id="PTHR46429:SF1">
    <property type="entry name" value="23S RRNA (GUANOSINE-2'-O-)-METHYLTRANSFERASE RLMB"/>
    <property type="match status" value="1"/>
</dbReference>
<dbReference type="SMART" id="SM00967">
    <property type="entry name" value="SpoU_sub_bind"/>
    <property type="match status" value="1"/>
</dbReference>
<dbReference type="Gene3D" id="3.40.1280.10">
    <property type="match status" value="1"/>
</dbReference>
<keyword evidence="2 5" id="KW-0808">Transferase</keyword>
<dbReference type="GO" id="GO:0003723">
    <property type="term" value="F:RNA binding"/>
    <property type="evidence" value="ECO:0007669"/>
    <property type="project" value="InterPro"/>
</dbReference>
<feature type="domain" description="RNA 2-O ribose methyltransferase substrate binding" evidence="4">
    <location>
        <begin position="246"/>
        <end position="320"/>
    </location>
</feature>
<dbReference type="GO" id="GO:0006396">
    <property type="term" value="P:RNA processing"/>
    <property type="evidence" value="ECO:0007669"/>
    <property type="project" value="InterPro"/>
</dbReference>
<feature type="compositionally biased region" description="Basic and acidic residues" evidence="3">
    <location>
        <begin position="144"/>
        <end position="214"/>
    </location>
</feature>
<evidence type="ECO:0000256" key="2">
    <source>
        <dbReference type="ARBA" id="ARBA00022679"/>
    </source>
</evidence>
<dbReference type="Pfam" id="PF00588">
    <property type="entry name" value="SpoU_methylase"/>
    <property type="match status" value="1"/>
</dbReference>
<dbReference type="SUPFAM" id="SSF75217">
    <property type="entry name" value="alpha/beta knot"/>
    <property type="match status" value="1"/>
</dbReference>
<dbReference type="InterPro" id="IPR029026">
    <property type="entry name" value="tRNA_m1G_MTases_N"/>
</dbReference>
<organism evidence="5 6">
    <name type="scientific">Granulibacter bethesdensis</name>
    <dbReference type="NCBI Taxonomy" id="364410"/>
    <lineage>
        <taxon>Bacteria</taxon>
        <taxon>Pseudomonadati</taxon>
        <taxon>Pseudomonadota</taxon>
        <taxon>Alphaproteobacteria</taxon>
        <taxon>Acetobacterales</taxon>
        <taxon>Acetobacteraceae</taxon>
        <taxon>Granulibacter</taxon>
    </lineage>
</organism>
<dbReference type="SUPFAM" id="SSF55315">
    <property type="entry name" value="L30e-like"/>
    <property type="match status" value="1"/>
</dbReference>
<dbReference type="InterPro" id="IPR004441">
    <property type="entry name" value="rRNA_MeTrfase_TrmH"/>
</dbReference>
<protein>
    <submittedName>
        <fullName evidence="5">23S rRNA Gm2251 methyltransferase</fullName>
        <ecNumber evidence="5">2.1.1.185</ecNumber>
    </submittedName>
</protein>
<accession>A0AAC9P7L0</accession>
<feature type="compositionally biased region" description="Low complexity" evidence="3">
    <location>
        <begin position="49"/>
        <end position="60"/>
    </location>
</feature>
<dbReference type="InterPro" id="IPR001537">
    <property type="entry name" value="SpoU_MeTrfase"/>
</dbReference>
<reference evidence="6" key="1">
    <citation type="submission" date="2016-11" db="EMBL/GenBank/DDBJ databases">
        <title>Comparative genomic and phenotypic analysis of Granulibacter bethesdensis clinical isolates from patients with chronic granulomatous disease.</title>
        <authorList>
            <person name="Zarember K.A."/>
            <person name="Porcella S.F."/>
            <person name="Chu J."/>
            <person name="Ding L."/>
            <person name="Dahlstrom E."/>
            <person name="Barbian K."/>
            <person name="Martens C."/>
            <person name="Sykora L."/>
            <person name="Kramer S."/>
            <person name="Pettinato A.M."/>
            <person name="Hong H."/>
            <person name="Wald G."/>
            <person name="Berg L.J."/>
            <person name="Rogge L.S."/>
            <person name="Greenberg D.E."/>
            <person name="Falcone E.L."/>
            <person name="Neves J.F."/>
            <person name="Simoes M.J."/>
            <person name="Casal M."/>
            <person name="Rodriguez-Lopez F.C."/>
            <person name="Zelazny A."/>
            <person name="Gallin J.I."/>
            <person name="Holland S.M."/>
        </authorList>
    </citation>
    <scope>NUCLEOTIDE SEQUENCE [LARGE SCALE GENOMIC DNA]</scope>
    <source>
        <strain evidence="6">NIH9.1</strain>
    </source>
</reference>
<sequence>MRTRAKRRPCQRIRCAFLDISSPTKADYTGAMKPPSKHTGRGRPAKNASSSGFSRSGRSSNDQGGSSRPSAGKSFRSREDAARSEQGGEYRSRSDKPRFEGNKPTREQRFTERGERPYQGGERPTGGKPSFRSHDGAPRSGPHASERTERRPRFDAPRDEQNFGERPTRHRQDGERPSGGRSFRPRDGRPRDGRPRDGAARSDEHAERRPRAEHSGSNSTAHAQPAVERASRSGGRALQAPVGAVWLHGLHAVEAALRNPARRLRRLLLTEEAEATLAERLPPPWALVPERTERAHMDQLLGTESVHQGIALLADKLPSPPLGEILAQRPGPVLVLDQVSDPRNVGAILRSAAAFQACCVIVQDRNAPEESGTMAKAASGALDRLPMLRVVNIARTIAALKAADLWVVGLDAEGTTLSGPALGKRRVALVMGAEGDGLRRLTRENCDEIVSLAMAEGMESLNVSVATAIALYEISRNG</sequence>
<evidence type="ECO:0000256" key="1">
    <source>
        <dbReference type="ARBA" id="ARBA00022603"/>
    </source>
</evidence>
<name>A0AAC9P7L0_9PROT</name>
<evidence type="ECO:0000259" key="4">
    <source>
        <dbReference type="SMART" id="SM00967"/>
    </source>
</evidence>
<gene>
    <name evidence="5" type="ORF">GbCGDNIH9_0383</name>
</gene>